<dbReference type="CDD" id="cd04905">
    <property type="entry name" value="ACT_CM-PDT"/>
    <property type="match status" value="1"/>
</dbReference>
<evidence type="ECO:0000256" key="4">
    <source>
        <dbReference type="ARBA" id="ARBA00023239"/>
    </source>
</evidence>
<dbReference type="SUPFAM" id="SSF53850">
    <property type="entry name" value="Periplasmic binding protein-like II"/>
    <property type="match status" value="1"/>
</dbReference>
<keyword evidence="1" id="KW-0028">Amino-acid biosynthesis</keyword>
<dbReference type="GO" id="GO:0047769">
    <property type="term" value="F:arogenate dehydratase activity"/>
    <property type="evidence" value="ECO:0007669"/>
    <property type="project" value="TreeGrafter"/>
</dbReference>
<dbReference type="EMBL" id="JAHRHJ020000002">
    <property type="protein sequence ID" value="KAH9327594.1"/>
    <property type="molecule type" value="Genomic_DNA"/>
</dbReference>
<evidence type="ECO:0000313" key="8">
    <source>
        <dbReference type="Proteomes" id="UP000824469"/>
    </source>
</evidence>
<dbReference type="GO" id="GO:0009507">
    <property type="term" value="C:chloroplast"/>
    <property type="evidence" value="ECO:0007669"/>
    <property type="project" value="TreeGrafter"/>
</dbReference>
<dbReference type="Proteomes" id="UP000824469">
    <property type="component" value="Unassembled WGS sequence"/>
</dbReference>
<evidence type="ECO:0000256" key="3">
    <source>
        <dbReference type="ARBA" id="ARBA00023222"/>
    </source>
</evidence>
<dbReference type="Gene3D" id="3.40.190.10">
    <property type="entry name" value="Periplasmic binding protein-like II"/>
    <property type="match status" value="2"/>
</dbReference>
<dbReference type="PROSITE" id="PS51171">
    <property type="entry name" value="PREPHENATE_DEHYDR_3"/>
    <property type="match status" value="1"/>
</dbReference>
<dbReference type="Gene3D" id="3.30.70.260">
    <property type="match status" value="1"/>
</dbReference>
<proteinExistence type="predicted"/>
<dbReference type="InterPro" id="IPR001086">
    <property type="entry name" value="Preph_deHydtase"/>
</dbReference>
<feature type="domain" description="Prephenate dehydratase" evidence="6">
    <location>
        <begin position="129"/>
        <end position="312"/>
    </location>
</feature>
<keyword evidence="8" id="KW-1185">Reference proteome</keyword>
<keyword evidence="4" id="KW-0456">Lyase</keyword>
<comment type="pathway">
    <text evidence="5">Amino-acid biosynthesis.</text>
</comment>
<accession>A0AA38GQ99</accession>
<dbReference type="PANTHER" id="PTHR21022:SF42">
    <property type="entry name" value="AROGENATE DEHYDRATASE_PREPHENATE DEHYDRATASE 2, CHLOROPLASTIC"/>
    <property type="match status" value="1"/>
</dbReference>
<organism evidence="7 8">
    <name type="scientific">Taxus chinensis</name>
    <name type="common">Chinese yew</name>
    <name type="synonym">Taxus wallichiana var. chinensis</name>
    <dbReference type="NCBI Taxonomy" id="29808"/>
    <lineage>
        <taxon>Eukaryota</taxon>
        <taxon>Viridiplantae</taxon>
        <taxon>Streptophyta</taxon>
        <taxon>Embryophyta</taxon>
        <taxon>Tracheophyta</taxon>
        <taxon>Spermatophyta</taxon>
        <taxon>Pinopsida</taxon>
        <taxon>Pinidae</taxon>
        <taxon>Conifers II</taxon>
        <taxon>Cupressales</taxon>
        <taxon>Taxaceae</taxon>
        <taxon>Taxus</taxon>
    </lineage>
</organism>
<keyword evidence="3" id="KW-0584">Phenylalanine biosynthesis</keyword>
<name>A0AA38GQ99_TAXCH</name>
<dbReference type="SUPFAM" id="SSF55021">
    <property type="entry name" value="ACT-like"/>
    <property type="match status" value="1"/>
</dbReference>
<evidence type="ECO:0000256" key="2">
    <source>
        <dbReference type="ARBA" id="ARBA00023141"/>
    </source>
</evidence>
<evidence type="ECO:0000256" key="1">
    <source>
        <dbReference type="ARBA" id="ARBA00022605"/>
    </source>
</evidence>
<dbReference type="PANTHER" id="PTHR21022">
    <property type="entry name" value="PREPHENATE DEHYDRATASE P PROTEIN"/>
    <property type="match status" value="1"/>
</dbReference>
<sequence length="355" mass="38986">MIGILRPEMASNLCPSSSASGFSSSSLKPKLRQLPEIRRHTGTSWSNLPCRSQHSRSSALSVQVATHIQDENPSSSVDLQSVNINLNGSVDSEATVAPRDLVSLPSYCFPRPLSVTDLAAPPSHGSQVRVAYQGVPGAYSEAAAMKAYPHCEAVPCEQFEAAFQAVELWLVDRAVLPIENSLGGSIHRNYDLLLRHRLHIVGEVQLAVHHCLLGLPGVKKEELKRVLSHPQALSQCEHTLSALGVIREAVDDTAGAAQDDSDNVTRFLMLAREPIIPRIDRPFKTSIMFTLDEGPGIESRPQRKRPLRVVDDSNTGAAKYFDYLFYIDFEASMADPRAQNALGHLQEFATFMRVL</sequence>
<evidence type="ECO:0000313" key="7">
    <source>
        <dbReference type="EMBL" id="KAH9327594.1"/>
    </source>
</evidence>
<dbReference type="GO" id="GO:0009094">
    <property type="term" value="P:L-phenylalanine biosynthetic process"/>
    <property type="evidence" value="ECO:0007669"/>
    <property type="project" value="UniProtKB-KW"/>
</dbReference>
<dbReference type="OMA" id="CEQFDIA"/>
<keyword evidence="2" id="KW-0057">Aromatic amino acid biosynthesis</keyword>
<comment type="caution">
    <text evidence="7">The sequence shown here is derived from an EMBL/GenBank/DDBJ whole genome shotgun (WGS) entry which is preliminary data.</text>
</comment>
<dbReference type="InterPro" id="IPR045865">
    <property type="entry name" value="ACT-like_dom_sf"/>
</dbReference>
<dbReference type="FunFam" id="3.40.190.10:FF:000028">
    <property type="entry name" value="Arogenate dehydratase"/>
    <property type="match status" value="1"/>
</dbReference>
<dbReference type="GO" id="GO:0004664">
    <property type="term" value="F:prephenate dehydratase activity"/>
    <property type="evidence" value="ECO:0007669"/>
    <property type="project" value="InterPro"/>
</dbReference>
<dbReference type="Pfam" id="PF00800">
    <property type="entry name" value="PDT"/>
    <property type="match status" value="1"/>
</dbReference>
<evidence type="ECO:0000256" key="5">
    <source>
        <dbReference type="ARBA" id="ARBA00029440"/>
    </source>
</evidence>
<dbReference type="CDD" id="cd13631">
    <property type="entry name" value="PBP2_Ct-PDT_like"/>
    <property type="match status" value="1"/>
</dbReference>
<gene>
    <name evidence="7" type="ORF">KI387_007772</name>
</gene>
<evidence type="ECO:0000259" key="6">
    <source>
        <dbReference type="PROSITE" id="PS51171"/>
    </source>
</evidence>
<feature type="non-terminal residue" evidence="7">
    <location>
        <position position="1"/>
    </location>
</feature>
<protein>
    <recommendedName>
        <fullName evidence="6">Prephenate dehydratase domain-containing protein</fullName>
    </recommendedName>
</protein>
<dbReference type="AlphaFoldDB" id="A0AA38GQ99"/>
<reference evidence="7 8" key="1">
    <citation type="journal article" date="2021" name="Nat. Plants">
        <title>The Taxus genome provides insights into paclitaxel biosynthesis.</title>
        <authorList>
            <person name="Xiong X."/>
            <person name="Gou J."/>
            <person name="Liao Q."/>
            <person name="Li Y."/>
            <person name="Zhou Q."/>
            <person name="Bi G."/>
            <person name="Li C."/>
            <person name="Du R."/>
            <person name="Wang X."/>
            <person name="Sun T."/>
            <person name="Guo L."/>
            <person name="Liang H."/>
            <person name="Lu P."/>
            <person name="Wu Y."/>
            <person name="Zhang Z."/>
            <person name="Ro D.K."/>
            <person name="Shang Y."/>
            <person name="Huang S."/>
            <person name="Yan J."/>
        </authorList>
    </citation>
    <scope>NUCLEOTIDE SEQUENCE [LARGE SCALE GENOMIC DNA]</scope>
    <source>
        <strain evidence="7">Ta-2019</strain>
    </source>
</reference>